<dbReference type="GO" id="GO:0051087">
    <property type="term" value="F:protein-folding chaperone binding"/>
    <property type="evidence" value="ECO:0007669"/>
    <property type="project" value="InterPro"/>
</dbReference>
<dbReference type="SUPFAM" id="SSF58014">
    <property type="entry name" value="Coiled-coil domain of nucleotide exchange factor GrpE"/>
    <property type="match status" value="1"/>
</dbReference>
<evidence type="ECO:0000313" key="7">
    <source>
        <dbReference type="EMBL" id="MBD8507454.1"/>
    </source>
</evidence>
<keyword evidence="8" id="KW-1185">Reference proteome</keyword>
<accession>A0A927PMY2</accession>
<dbReference type="CDD" id="cd00446">
    <property type="entry name" value="GrpE"/>
    <property type="match status" value="1"/>
</dbReference>
<dbReference type="NCBIfam" id="NF010761">
    <property type="entry name" value="PRK14164.1"/>
    <property type="match status" value="1"/>
</dbReference>
<keyword evidence="2 3" id="KW-0143">Chaperone</keyword>
<feature type="compositionally biased region" description="Acidic residues" evidence="6">
    <location>
        <begin position="62"/>
        <end position="71"/>
    </location>
</feature>
<evidence type="ECO:0000313" key="8">
    <source>
        <dbReference type="Proteomes" id="UP000642993"/>
    </source>
</evidence>
<dbReference type="InterPro" id="IPR009012">
    <property type="entry name" value="GrpE_head"/>
</dbReference>
<dbReference type="Pfam" id="PF01025">
    <property type="entry name" value="GrpE"/>
    <property type="match status" value="1"/>
</dbReference>
<sequence>MSGSDARDQEPVTITDKRKIDPDTGTARNGEDGSAAEAPLEGDVVDPAPAASGGDASAEDGTAGDEAEGADEGGQVRELEAQLAARTADLQRLQAEFANYRRRVERDRASEKNAAKATVVGELLGVLDDLERARAHGDLESGPLRSVADKLQAVLEGQGLAPFGTEGEPFDPSLHEAVQHEGSGSEPVVGTVLRQGYTFGDKVLRHAMVAVVDSDAGGSGNEDAAPGGSQDAE</sequence>
<dbReference type="PANTHER" id="PTHR21237:SF23">
    <property type="entry name" value="GRPE PROTEIN HOMOLOG, MITOCHONDRIAL"/>
    <property type="match status" value="1"/>
</dbReference>
<dbReference type="EMBL" id="JACYWE010000008">
    <property type="protein sequence ID" value="MBD8507454.1"/>
    <property type="molecule type" value="Genomic_DNA"/>
</dbReference>
<comment type="subcellular location">
    <subcellularLocation>
        <location evidence="3">Cytoplasm</location>
    </subcellularLocation>
</comment>
<dbReference type="PRINTS" id="PR00773">
    <property type="entry name" value="GRPEPROTEIN"/>
</dbReference>
<dbReference type="InterPro" id="IPR013805">
    <property type="entry name" value="GrpE_CC"/>
</dbReference>
<feature type="region of interest" description="Disordered" evidence="6">
    <location>
        <begin position="1"/>
        <end position="82"/>
    </location>
</feature>
<comment type="subunit">
    <text evidence="3">Homodimer.</text>
</comment>
<comment type="caution">
    <text evidence="7">The sequence shown here is derived from an EMBL/GenBank/DDBJ whole genome shotgun (WGS) entry which is preliminary data.</text>
</comment>
<gene>
    <name evidence="3 7" type="primary">grpE</name>
    <name evidence="7" type="ORF">HT102_13270</name>
</gene>
<protein>
    <recommendedName>
        <fullName evidence="3 4">Protein GrpE</fullName>
    </recommendedName>
    <alternativeName>
        <fullName evidence="3">HSP-70 cofactor</fullName>
    </alternativeName>
</protein>
<dbReference type="GO" id="GO:0005737">
    <property type="term" value="C:cytoplasm"/>
    <property type="evidence" value="ECO:0007669"/>
    <property type="project" value="UniProtKB-SubCell"/>
</dbReference>
<comment type="function">
    <text evidence="3 4">Participates actively in the response to hyperosmotic and heat shock by preventing the aggregation of stress-denatured proteins, in association with DnaK and GrpE. It is the nucleotide exchange factor for DnaK and may function as a thermosensor. Unfolded proteins bind initially to DnaJ; upon interaction with the DnaJ-bound protein, DnaK hydrolyzes its bound ATP, resulting in the formation of a stable complex. GrpE releases ADP from DnaK; ATP binding to DnaK triggers the release of the substrate protein, thus completing the reaction cycle. Several rounds of ATP-dependent interactions between DnaJ, DnaK and GrpE are required for fully efficient folding.</text>
</comment>
<dbReference type="PROSITE" id="PS01071">
    <property type="entry name" value="GRPE"/>
    <property type="match status" value="1"/>
</dbReference>
<evidence type="ECO:0000256" key="1">
    <source>
        <dbReference type="ARBA" id="ARBA00009054"/>
    </source>
</evidence>
<name>A0A927PMY2_9ACTN</name>
<dbReference type="GO" id="GO:0006457">
    <property type="term" value="P:protein folding"/>
    <property type="evidence" value="ECO:0007669"/>
    <property type="project" value="InterPro"/>
</dbReference>
<dbReference type="Gene3D" id="3.90.20.20">
    <property type="match status" value="1"/>
</dbReference>
<evidence type="ECO:0000256" key="6">
    <source>
        <dbReference type="SAM" id="MobiDB-lite"/>
    </source>
</evidence>
<feature type="compositionally biased region" description="Low complexity" evidence="6">
    <location>
        <begin position="50"/>
        <end position="61"/>
    </location>
</feature>
<dbReference type="GO" id="GO:0000774">
    <property type="term" value="F:adenyl-nucleotide exchange factor activity"/>
    <property type="evidence" value="ECO:0007669"/>
    <property type="project" value="InterPro"/>
</dbReference>
<dbReference type="AlphaFoldDB" id="A0A927PMY2"/>
<keyword evidence="3 4" id="KW-0346">Stress response</keyword>
<evidence type="ECO:0000256" key="4">
    <source>
        <dbReference type="RuleBase" id="RU000639"/>
    </source>
</evidence>
<dbReference type="GO" id="GO:0051082">
    <property type="term" value="F:unfolded protein binding"/>
    <property type="evidence" value="ECO:0007669"/>
    <property type="project" value="TreeGrafter"/>
</dbReference>
<comment type="similarity">
    <text evidence="1 3 5">Belongs to the GrpE family.</text>
</comment>
<keyword evidence="3" id="KW-0963">Cytoplasm</keyword>
<feature type="compositionally biased region" description="Basic and acidic residues" evidence="6">
    <location>
        <begin position="1"/>
        <end position="22"/>
    </location>
</feature>
<dbReference type="InterPro" id="IPR000740">
    <property type="entry name" value="GrpE"/>
</dbReference>
<evidence type="ECO:0000256" key="3">
    <source>
        <dbReference type="HAMAP-Rule" id="MF_01151"/>
    </source>
</evidence>
<dbReference type="Gene3D" id="2.30.22.10">
    <property type="entry name" value="Head domain of nucleotide exchange factor GrpE"/>
    <property type="match status" value="1"/>
</dbReference>
<dbReference type="Proteomes" id="UP000642993">
    <property type="component" value="Unassembled WGS sequence"/>
</dbReference>
<dbReference type="GO" id="GO:0042803">
    <property type="term" value="F:protein homodimerization activity"/>
    <property type="evidence" value="ECO:0007669"/>
    <property type="project" value="InterPro"/>
</dbReference>
<organism evidence="7 8">
    <name type="scientific">Lolliginicoccus lacisalsi</name>
    <dbReference type="NCBI Taxonomy" id="2742202"/>
    <lineage>
        <taxon>Bacteria</taxon>
        <taxon>Bacillati</taxon>
        <taxon>Actinomycetota</taxon>
        <taxon>Actinomycetes</taxon>
        <taxon>Mycobacteriales</taxon>
        <taxon>Hoyosellaceae</taxon>
        <taxon>Lolliginicoccus</taxon>
    </lineage>
</organism>
<evidence type="ECO:0000256" key="5">
    <source>
        <dbReference type="RuleBase" id="RU004478"/>
    </source>
</evidence>
<dbReference type="SUPFAM" id="SSF51064">
    <property type="entry name" value="Head domain of nucleotide exchange factor GrpE"/>
    <property type="match status" value="1"/>
</dbReference>
<evidence type="ECO:0000256" key="2">
    <source>
        <dbReference type="ARBA" id="ARBA00023186"/>
    </source>
</evidence>
<proteinExistence type="inferred from homology"/>
<dbReference type="PANTHER" id="PTHR21237">
    <property type="entry name" value="GRPE PROTEIN"/>
    <property type="match status" value="1"/>
</dbReference>
<dbReference type="HAMAP" id="MF_01151">
    <property type="entry name" value="GrpE"/>
    <property type="match status" value="1"/>
</dbReference>
<reference evidence="7" key="1">
    <citation type="submission" date="2020-09" db="EMBL/GenBank/DDBJ databases">
        <title>Hoyosella lacisalsi sp. nov., a halotolerant actinobacterium isolated from soil of Lake Gudzhirganskoe.</title>
        <authorList>
            <person name="Yang Q."/>
            <person name="Guo P.Y."/>
            <person name="Liu S.W."/>
            <person name="Li F.N."/>
            <person name="Sun C.H."/>
        </authorList>
    </citation>
    <scope>NUCLEOTIDE SEQUENCE</scope>
    <source>
        <strain evidence="7">G463</strain>
    </source>
</reference>
<feature type="region of interest" description="Disordered" evidence="6">
    <location>
        <begin position="212"/>
        <end position="233"/>
    </location>
</feature>
<dbReference type="RefSeq" id="WP_192039915.1">
    <property type="nucleotide sequence ID" value="NZ_JACYWE010000008.1"/>
</dbReference>